<dbReference type="AlphaFoldDB" id="A0A8J6FCB3"/>
<sequence length="90" mass="10625">MYYTRFYDCTSLPLLAIFCIKPRSVCLGICDNSVWMYVIFDWCFTFPKNVFVLVYTSGGLVVVSDAIWSNYQFLIWEVRALVYIRICFCL</sequence>
<dbReference type="Proteomes" id="UP000770717">
    <property type="component" value="Unassembled WGS sequence"/>
</dbReference>
<comment type="caution">
    <text evidence="1">The sequence shown here is derived from an EMBL/GenBank/DDBJ whole genome shotgun (WGS) entry which is preliminary data.</text>
</comment>
<proteinExistence type="predicted"/>
<accession>A0A8J6FCB3</accession>
<organism evidence="1 2">
    <name type="scientific">Eleutherodactylus coqui</name>
    <name type="common">Puerto Rican coqui</name>
    <dbReference type="NCBI Taxonomy" id="57060"/>
    <lineage>
        <taxon>Eukaryota</taxon>
        <taxon>Metazoa</taxon>
        <taxon>Chordata</taxon>
        <taxon>Craniata</taxon>
        <taxon>Vertebrata</taxon>
        <taxon>Euteleostomi</taxon>
        <taxon>Amphibia</taxon>
        <taxon>Batrachia</taxon>
        <taxon>Anura</taxon>
        <taxon>Neobatrachia</taxon>
        <taxon>Hyloidea</taxon>
        <taxon>Eleutherodactylidae</taxon>
        <taxon>Eleutherodactylinae</taxon>
        <taxon>Eleutherodactylus</taxon>
        <taxon>Eleutherodactylus</taxon>
    </lineage>
</organism>
<dbReference type="EMBL" id="WNTK01000005">
    <property type="protein sequence ID" value="KAG9484019.1"/>
    <property type="molecule type" value="Genomic_DNA"/>
</dbReference>
<protein>
    <submittedName>
        <fullName evidence="1">Uncharacterized protein</fullName>
    </submittedName>
</protein>
<name>A0A8J6FCB3_ELECQ</name>
<evidence type="ECO:0000313" key="1">
    <source>
        <dbReference type="EMBL" id="KAG9484019.1"/>
    </source>
</evidence>
<gene>
    <name evidence="1" type="ORF">GDO78_009757</name>
</gene>
<reference evidence="1" key="1">
    <citation type="thesis" date="2020" institute="ProQuest LLC" country="789 East Eisenhower Parkway, Ann Arbor, MI, USA">
        <title>Comparative Genomics and Chromosome Evolution.</title>
        <authorList>
            <person name="Mudd A.B."/>
        </authorList>
    </citation>
    <scope>NUCLEOTIDE SEQUENCE</scope>
    <source>
        <strain evidence="1">HN-11 Male</strain>
        <tissue evidence="1">Kidney and liver</tissue>
    </source>
</reference>
<keyword evidence="2" id="KW-1185">Reference proteome</keyword>
<evidence type="ECO:0000313" key="2">
    <source>
        <dbReference type="Proteomes" id="UP000770717"/>
    </source>
</evidence>